<dbReference type="GO" id="GO:0016020">
    <property type="term" value="C:membrane"/>
    <property type="evidence" value="ECO:0007669"/>
    <property type="project" value="TreeGrafter"/>
</dbReference>
<protein>
    <submittedName>
        <fullName evidence="2">Glycosyl transferase family 1</fullName>
    </submittedName>
</protein>
<sequence length="356" mass="40275">MEEINVAVIAHGLGMSKGYSGEGNVYKAFFDMLQEKGIKFVAVSFSKPYSSSYNSVYTLPFHLPRFDKYQRLLVYFTARRLRPKLFLNASGTPIPLSNIAPHVIYAGAPSISSVPSKYSKSLFWKLYLLPFRSIVSRFKDEAKRAKIIANSYYSAKAIAETYDIPVPKVIYPPVDVEFYSKAFDSSNRENIFVTIARFERGKMIENSIIFASKSGIKGIVIGSMNDRKYFEELQKLKKKLNANVDFLPNLSKEEILNILSKAKIYFHPTIGEHFGIPIIEAISAGLIPIVPKESGGSELVPEFSYNTIDEAVEIAKNILNSNLENKREELHNLSMNFSISIFKEKIYEEINKLIEG</sequence>
<accession>A0A2U9IKD5</accession>
<dbReference type="InterPro" id="IPR038013">
    <property type="entry name" value="ALG11"/>
</dbReference>
<proteinExistence type="predicted"/>
<evidence type="ECO:0000313" key="2">
    <source>
        <dbReference type="EMBL" id="AWR96436.1"/>
    </source>
</evidence>
<dbReference type="Pfam" id="PF00534">
    <property type="entry name" value="Glycos_transf_1"/>
    <property type="match status" value="1"/>
</dbReference>
<dbReference type="Proteomes" id="UP000248410">
    <property type="component" value="Chromosome"/>
</dbReference>
<dbReference type="CDD" id="cd03801">
    <property type="entry name" value="GT4_PimA-like"/>
    <property type="match status" value="1"/>
</dbReference>
<dbReference type="InterPro" id="IPR001296">
    <property type="entry name" value="Glyco_trans_1"/>
</dbReference>
<dbReference type="PANTHER" id="PTHR45919">
    <property type="entry name" value="GDP-MAN:MAN(3)GLCNAC(2)-PP-DOL ALPHA-1,2-MANNOSYLTRANSFERASE"/>
    <property type="match status" value="1"/>
</dbReference>
<feature type="domain" description="Glycosyl transferase family 1" evidence="1">
    <location>
        <begin position="177"/>
        <end position="304"/>
    </location>
</feature>
<dbReference type="Gene3D" id="3.40.50.2000">
    <property type="entry name" value="Glycogen Phosphorylase B"/>
    <property type="match status" value="1"/>
</dbReference>
<reference evidence="2 3" key="1">
    <citation type="submission" date="2018-05" db="EMBL/GenBank/DDBJ databases">
        <title>Complete Genome Sequences of Extremely Thermoacidophilic, Metal-Mobilizing Type-Strain Members of the Archaeal Family Sulfolobaceae: Acidianus brierleyi DSM-1651T, Acidianus sulfidivorans DSM-18786T, Metallosphaera hakonensis DSM-7519T, and Metallosphaera prunae DSM-10039T.</title>
        <authorList>
            <person name="Counts J.A."/>
            <person name="Kelly R.M."/>
        </authorList>
    </citation>
    <scope>NUCLEOTIDE SEQUENCE [LARGE SCALE GENOMIC DNA]</scope>
    <source>
        <strain evidence="2 3">JP7</strain>
    </source>
</reference>
<dbReference type="KEGG" id="asul:DFR86_01980"/>
<dbReference type="SUPFAM" id="SSF53756">
    <property type="entry name" value="UDP-Glycosyltransferase/glycogen phosphorylase"/>
    <property type="match status" value="1"/>
</dbReference>
<evidence type="ECO:0000313" key="3">
    <source>
        <dbReference type="Proteomes" id="UP000248410"/>
    </source>
</evidence>
<dbReference type="OrthoDB" id="132546at2157"/>
<gene>
    <name evidence="2" type="ORF">DFR86_01980</name>
</gene>
<dbReference type="EMBL" id="CP029288">
    <property type="protein sequence ID" value="AWR96436.1"/>
    <property type="molecule type" value="Genomic_DNA"/>
</dbReference>
<name>A0A2U9IKD5_9CREN</name>
<dbReference type="RefSeq" id="WP_110379326.1">
    <property type="nucleotide sequence ID" value="NZ_CP029288.2"/>
</dbReference>
<dbReference type="GO" id="GO:0004377">
    <property type="term" value="F:GDP-Man:Man(3)GlcNAc(2)-PP-Dol alpha-1,2-mannosyltransferase activity"/>
    <property type="evidence" value="ECO:0007669"/>
    <property type="project" value="InterPro"/>
</dbReference>
<dbReference type="GeneID" id="36836699"/>
<keyword evidence="3" id="KW-1185">Reference proteome</keyword>
<dbReference type="GO" id="GO:0006487">
    <property type="term" value="P:protein N-linked glycosylation"/>
    <property type="evidence" value="ECO:0007669"/>
    <property type="project" value="TreeGrafter"/>
</dbReference>
<dbReference type="PANTHER" id="PTHR45919:SF1">
    <property type="entry name" value="GDP-MAN:MAN(3)GLCNAC(2)-PP-DOL ALPHA-1,2-MANNOSYLTRANSFERASE"/>
    <property type="match status" value="1"/>
</dbReference>
<organism evidence="2 3">
    <name type="scientific">Acidianus sulfidivorans JP7</name>
    <dbReference type="NCBI Taxonomy" id="619593"/>
    <lineage>
        <taxon>Archaea</taxon>
        <taxon>Thermoproteota</taxon>
        <taxon>Thermoprotei</taxon>
        <taxon>Sulfolobales</taxon>
        <taxon>Sulfolobaceae</taxon>
        <taxon>Acidianus</taxon>
    </lineage>
</organism>
<dbReference type="AlphaFoldDB" id="A0A2U9IKD5"/>
<evidence type="ECO:0000259" key="1">
    <source>
        <dbReference type="Pfam" id="PF00534"/>
    </source>
</evidence>
<keyword evidence="2" id="KW-0808">Transferase</keyword>